<protein>
    <recommendedName>
        <fullName evidence="4">F-box domain-containing protein</fullName>
    </recommendedName>
</protein>
<dbReference type="CDD" id="cd22166">
    <property type="entry name" value="F-box_AtSKIP31-like"/>
    <property type="match status" value="1"/>
</dbReference>
<evidence type="ECO:0000256" key="3">
    <source>
        <dbReference type="SAM" id="MobiDB-lite"/>
    </source>
</evidence>
<evidence type="ECO:0000259" key="4">
    <source>
        <dbReference type="PROSITE" id="PS50181"/>
    </source>
</evidence>
<keyword evidence="2" id="KW-0833">Ubl conjugation pathway</keyword>
<organism evidence="5 6">
    <name type="scientific">Sphagnum troendelagicum</name>
    <dbReference type="NCBI Taxonomy" id="128251"/>
    <lineage>
        <taxon>Eukaryota</taxon>
        <taxon>Viridiplantae</taxon>
        <taxon>Streptophyta</taxon>
        <taxon>Embryophyta</taxon>
        <taxon>Bryophyta</taxon>
        <taxon>Sphagnophytina</taxon>
        <taxon>Sphagnopsida</taxon>
        <taxon>Sphagnales</taxon>
        <taxon>Sphagnaceae</taxon>
        <taxon>Sphagnum</taxon>
    </lineage>
</organism>
<feature type="region of interest" description="Disordered" evidence="3">
    <location>
        <begin position="277"/>
        <end position="296"/>
    </location>
</feature>
<feature type="compositionally biased region" description="Low complexity" evidence="3">
    <location>
        <begin position="282"/>
        <end position="291"/>
    </location>
</feature>
<proteinExistence type="predicted"/>
<dbReference type="InterPro" id="IPR001810">
    <property type="entry name" value="F-box_dom"/>
</dbReference>
<gene>
    <name evidence="5" type="ORF">CSSPTR1EN2_LOCUS7309</name>
</gene>
<reference evidence="5" key="1">
    <citation type="submission" date="2024-02" db="EMBL/GenBank/DDBJ databases">
        <authorList>
            <consortium name="ELIXIR-Norway"/>
            <consortium name="Elixir Norway"/>
        </authorList>
    </citation>
    <scope>NUCLEOTIDE SEQUENCE</scope>
</reference>
<evidence type="ECO:0000256" key="2">
    <source>
        <dbReference type="ARBA" id="ARBA00022786"/>
    </source>
</evidence>
<dbReference type="PANTHER" id="PTHR46550:SF1">
    <property type="entry name" value="F-BOX PROTEIN 3"/>
    <property type="match status" value="1"/>
</dbReference>
<dbReference type="SUPFAM" id="SSF81383">
    <property type="entry name" value="F-box domain"/>
    <property type="match status" value="1"/>
</dbReference>
<name>A0ABP0TT63_9BRYO</name>
<dbReference type="InterPro" id="IPR004289">
    <property type="entry name" value="Herpes_UL92"/>
</dbReference>
<dbReference type="PROSITE" id="PS50181">
    <property type="entry name" value="FBOX"/>
    <property type="match status" value="1"/>
</dbReference>
<dbReference type="InterPro" id="IPR052121">
    <property type="entry name" value="F-box_SCF_Substrate_Recog"/>
</dbReference>
<feature type="domain" description="F-box" evidence="4">
    <location>
        <begin position="72"/>
        <end position="118"/>
    </location>
</feature>
<evidence type="ECO:0000256" key="1">
    <source>
        <dbReference type="ARBA" id="ARBA00004906"/>
    </source>
</evidence>
<evidence type="ECO:0000313" key="5">
    <source>
        <dbReference type="EMBL" id="CAK9204284.1"/>
    </source>
</evidence>
<dbReference type="Pfam" id="PF12937">
    <property type="entry name" value="F-box-like"/>
    <property type="match status" value="1"/>
</dbReference>
<accession>A0ABP0TT63</accession>
<evidence type="ECO:0000313" key="6">
    <source>
        <dbReference type="Proteomes" id="UP001497512"/>
    </source>
</evidence>
<dbReference type="EMBL" id="OZ019906">
    <property type="protein sequence ID" value="CAK9204284.1"/>
    <property type="molecule type" value="Genomic_DNA"/>
</dbReference>
<dbReference type="Proteomes" id="UP001497512">
    <property type="component" value="Chromosome 14"/>
</dbReference>
<dbReference type="Pfam" id="PF03048">
    <property type="entry name" value="Herpes_UL92"/>
    <property type="match status" value="1"/>
</dbReference>
<dbReference type="InterPro" id="IPR036047">
    <property type="entry name" value="F-box-like_dom_sf"/>
</dbReference>
<sequence>MAMEFLPSVFVSPALSGCRNGLKEEEEGEEDGENEVLFAEFLESEVLGHDAEVPALPEITQGEMDSDLTIKTGNFGRVPPELFQNILRFLSSEDLSTCTSVCRFLRKAASDEGLWRRLYCLRWGRPPSSDRRGKLRGCTWKKLYFERDEADMVEFVRNTPVEFREYYVQMQAAKRSQAPLPSQVHDDLVVVDSSMADQITAWRRSQKLADVYLGDHWCSGKTCSYYQIDDVFLCEKTGRAHICDDSCREIVLDPSNELLVCTVSGRCFDRWLTPAEEDDAEPQQADANAAAEEGEPFLGSGRLGRAYLLGYNCADEQELDEVVREVIYPRHKKSRFCYHG</sequence>
<dbReference type="SMART" id="SM00256">
    <property type="entry name" value="FBOX"/>
    <property type="match status" value="1"/>
</dbReference>
<dbReference type="PANTHER" id="PTHR46550">
    <property type="entry name" value="F-BOX ONLY PROTEIN 3"/>
    <property type="match status" value="1"/>
</dbReference>
<comment type="pathway">
    <text evidence="1">Protein modification; protein ubiquitination.</text>
</comment>
<keyword evidence="6" id="KW-1185">Reference proteome</keyword>
<dbReference type="Gene3D" id="1.20.1280.50">
    <property type="match status" value="1"/>
</dbReference>